<organism evidence="2 4">
    <name type="scientific">Streptomyces griseoviridis</name>
    <dbReference type="NCBI Taxonomy" id="45398"/>
    <lineage>
        <taxon>Bacteria</taxon>
        <taxon>Bacillati</taxon>
        <taxon>Actinomycetota</taxon>
        <taxon>Actinomycetes</taxon>
        <taxon>Kitasatosporales</taxon>
        <taxon>Streptomycetaceae</taxon>
        <taxon>Streptomyces</taxon>
    </lineage>
</organism>
<dbReference type="OrthoDB" id="4334411at2"/>
<proteinExistence type="predicted"/>
<keyword evidence="5" id="KW-1185">Reference proteome</keyword>
<dbReference type="Proteomes" id="UP000271291">
    <property type="component" value="Chromosome"/>
</dbReference>
<reference evidence="3 5" key="1">
    <citation type="submission" date="2018-04" db="EMBL/GenBank/DDBJ databases">
        <title>Complete genome sequences of Streptomyces griseoviridis K61 and characterization of antagonistic properties of biological control agents.</title>
        <authorList>
            <person name="Mariita R.M."/>
            <person name="Sello J.K."/>
        </authorList>
    </citation>
    <scope>NUCLEOTIDE SEQUENCE [LARGE SCALE GENOMIC DNA]</scope>
    <source>
        <strain evidence="3 5">K61</strain>
    </source>
</reference>
<feature type="region of interest" description="Disordered" evidence="1">
    <location>
        <begin position="28"/>
        <end position="109"/>
    </location>
</feature>
<dbReference type="RefSeq" id="WP_127179459.1">
    <property type="nucleotide sequence ID" value="NZ_CP029078.1"/>
</dbReference>
<accession>A0A3Q9KT86</accession>
<evidence type="ECO:0000313" key="3">
    <source>
        <dbReference type="EMBL" id="QCN86490.1"/>
    </source>
</evidence>
<name>A0A3Q9KT86_STRGD</name>
<dbReference type="EMBL" id="CP029078">
    <property type="protein sequence ID" value="QCN86490.1"/>
    <property type="molecule type" value="Genomic_DNA"/>
</dbReference>
<evidence type="ECO:0008006" key="6">
    <source>
        <dbReference type="Google" id="ProtNLM"/>
    </source>
</evidence>
<evidence type="ECO:0000313" key="5">
    <source>
        <dbReference type="Proteomes" id="UP000501753"/>
    </source>
</evidence>
<dbReference type="EMBL" id="CP034687">
    <property type="protein sequence ID" value="AZS86648.1"/>
    <property type="molecule type" value="Genomic_DNA"/>
</dbReference>
<dbReference type="Proteomes" id="UP000501753">
    <property type="component" value="Chromosome"/>
</dbReference>
<protein>
    <recommendedName>
        <fullName evidence="6">Secreted protein</fullName>
    </recommendedName>
</protein>
<evidence type="ECO:0000313" key="4">
    <source>
        <dbReference type="Proteomes" id="UP000271291"/>
    </source>
</evidence>
<evidence type="ECO:0000313" key="2">
    <source>
        <dbReference type="EMBL" id="AZS86648.1"/>
    </source>
</evidence>
<reference evidence="2 4" key="2">
    <citation type="submission" date="2018-12" db="EMBL/GenBank/DDBJ databases">
        <title>Streptomyces griseoviridis F1-27 complete genome.</title>
        <authorList>
            <person name="Mariita R.M."/>
            <person name="Sello J.K."/>
        </authorList>
    </citation>
    <scope>NUCLEOTIDE SEQUENCE [LARGE SCALE GENOMIC DNA]</scope>
    <source>
        <strain evidence="2 4">F1-27</strain>
    </source>
</reference>
<sequence>MHTRGSTIKYTAVAALTVLALTGFSTGRHGSRHHGHGDSTGGGCSNSRQDHDSSTSAGRSATADDDYGYGDSYGTGGAGAPTDPTNRRPGYRSTPTASSATGGSGQADGTAKLVSCATTRDPYTTVAVTNPNGRKGTFAVRVDFENSADLAFATRSATITVAAKDTATVRVKAPDDLVAAVDHCVVERRAEIR</sequence>
<gene>
    <name evidence="3" type="ORF">DDJ31_17160</name>
    <name evidence="2" type="ORF">ELQ87_22105</name>
</gene>
<feature type="compositionally biased region" description="Low complexity" evidence="1">
    <location>
        <begin position="93"/>
        <end position="109"/>
    </location>
</feature>
<dbReference type="KEGG" id="sgd:ELQ87_22105"/>
<evidence type="ECO:0000256" key="1">
    <source>
        <dbReference type="SAM" id="MobiDB-lite"/>
    </source>
</evidence>
<dbReference type="AlphaFoldDB" id="A0A3Q9KT86"/>